<gene>
    <name evidence="2" type="ORF">FB4_2055</name>
</gene>
<evidence type="ECO:0000259" key="1">
    <source>
        <dbReference type="Pfam" id="PF05598"/>
    </source>
</evidence>
<dbReference type="Pfam" id="PF05598">
    <property type="entry name" value="DUF772"/>
    <property type="match status" value="1"/>
</dbReference>
<dbReference type="EMBL" id="AKVJ01000006">
    <property type="protein sequence ID" value="EIW20437.1"/>
    <property type="molecule type" value="Genomic_DNA"/>
</dbReference>
<feature type="domain" description="Transposase InsH N-terminal" evidence="1">
    <location>
        <begin position="19"/>
        <end position="65"/>
    </location>
</feature>
<proteinExistence type="predicted"/>
<protein>
    <recommendedName>
        <fullName evidence="1">Transposase InsH N-terminal domain-containing protein</fullName>
    </recommendedName>
</protein>
<name>I9B5N7_9FIRM</name>
<dbReference type="AlphaFoldDB" id="I9B5N7"/>
<accession>I9B5N7</accession>
<comment type="caution">
    <text evidence="2">The sequence shown here is derived from an EMBL/GenBank/DDBJ whole genome shotgun (WGS) entry which is preliminary data.</text>
</comment>
<dbReference type="Proteomes" id="UP000004324">
    <property type="component" value="Unassembled WGS sequence"/>
</dbReference>
<evidence type="ECO:0000313" key="2">
    <source>
        <dbReference type="EMBL" id="EIW20437.1"/>
    </source>
</evidence>
<dbReference type="PATRIC" id="fig|1149862.3.peg.329"/>
<sequence length="103" mass="12011">MIQQQQSMVLSPYIELYNLIISKDNILRQINELVDFSFVYEELKEHYCLDNGRNAIDPIRMRACMYARPVTWQSVKRGKGKKALGETKLIRTISILSFANDAR</sequence>
<reference evidence="2 3" key="1">
    <citation type="journal article" date="2012" name="J. Bacteriol.">
        <title>Draft Genome Sequences for Two Metal-Reducing Pelosinus fermentans Strains Isolated from a Cr(VI)-Contaminated Site and for Type Strain R7.</title>
        <authorList>
            <person name="Brown S.D."/>
            <person name="Podar M."/>
            <person name="Klingeman D.M."/>
            <person name="Johnson C.M."/>
            <person name="Yang Z.K."/>
            <person name="Utturkar S.M."/>
            <person name="Land M.L."/>
            <person name="Mosher J.J."/>
            <person name="Hurt R.A.Jr."/>
            <person name="Phelps T.J."/>
            <person name="Palumbo A.V."/>
            <person name="Arkin A.P."/>
            <person name="Hazen T.C."/>
            <person name="Elias D.A."/>
        </authorList>
    </citation>
    <scope>NUCLEOTIDE SEQUENCE [LARGE SCALE GENOMIC DNA]</scope>
    <source>
        <strain evidence="2 3">B4</strain>
    </source>
</reference>
<dbReference type="InterPro" id="IPR008490">
    <property type="entry name" value="Transposase_InsH_N"/>
</dbReference>
<evidence type="ECO:0000313" key="3">
    <source>
        <dbReference type="Proteomes" id="UP000004324"/>
    </source>
</evidence>
<keyword evidence="3" id="KW-1185">Reference proteome</keyword>
<organism evidence="2 3">
    <name type="scientific">Pelosinus fermentans B4</name>
    <dbReference type="NCBI Taxonomy" id="1149862"/>
    <lineage>
        <taxon>Bacteria</taxon>
        <taxon>Bacillati</taxon>
        <taxon>Bacillota</taxon>
        <taxon>Negativicutes</taxon>
        <taxon>Selenomonadales</taxon>
        <taxon>Sporomusaceae</taxon>
        <taxon>Pelosinus</taxon>
    </lineage>
</organism>